<dbReference type="GO" id="GO:0005524">
    <property type="term" value="F:ATP binding"/>
    <property type="evidence" value="ECO:0007669"/>
    <property type="project" value="UniProtKB-KW"/>
</dbReference>
<comment type="subcellular location">
    <subcellularLocation>
        <location evidence="2">Cytoplasm</location>
    </subcellularLocation>
</comment>
<keyword evidence="9" id="KW-0547">Nucleotide-binding</keyword>
<dbReference type="AlphaFoldDB" id="A0A2A6CR53"/>
<comment type="cofactor">
    <cofactor evidence="1">
        <name>Mg(2+)</name>
        <dbReference type="ChEBI" id="CHEBI:18420"/>
    </cofactor>
</comment>
<evidence type="ECO:0000256" key="5">
    <source>
        <dbReference type="ARBA" id="ARBA00022490"/>
    </source>
</evidence>
<dbReference type="GO" id="GO:0030388">
    <property type="term" value="P:fructose 1,6-bisphosphate metabolic process"/>
    <property type="evidence" value="ECO:0000318"/>
    <property type="project" value="GO_Central"/>
</dbReference>
<dbReference type="Gene3D" id="3.40.50.460">
    <property type="entry name" value="Phosphofructokinase domain"/>
    <property type="match status" value="1"/>
</dbReference>
<keyword evidence="12" id="KW-0460">Magnesium</keyword>
<evidence type="ECO:0000256" key="2">
    <source>
        <dbReference type="ARBA" id="ARBA00004496"/>
    </source>
</evidence>
<accession>A0A8R1USI2</accession>
<accession>A0A2A6CR53</accession>
<evidence type="ECO:0000256" key="6">
    <source>
        <dbReference type="ARBA" id="ARBA00022533"/>
    </source>
</evidence>
<keyword evidence="10" id="KW-0418">Kinase</keyword>
<keyword evidence="5" id="KW-0963">Cytoplasm</keyword>
<keyword evidence="11" id="KW-0067">ATP-binding</keyword>
<feature type="compositionally biased region" description="Low complexity" evidence="15">
    <location>
        <begin position="1"/>
        <end position="32"/>
    </location>
</feature>
<dbReference type="GO" id="GO:0070095">
    <property type="term" value="F:fructose-6-phosphate binding"/>
    <property type="evidence" value="ECO:0000318"/>
    <property type="project" value="GO_Central"/>
</dbReference>
<name>A0A2A6CR53_PRIPA</name>
<dbReference type="Proteomes" id="UP000005239">
    <property type="component" value="Unassembled WGS sequence"/>
</dbReference>
<gene>
    <name evidence="16" type="primary">WBGene00276093</name>
</gene>
<evidence type="ECO:0000256" key="3">
    <source>
        <dbReference type="ARBA" id="ARBA00004679"/>
    </source>
</evidence>
<dbReference type="GO" id="GO:0006002">
    <property type="term" value="P:fructose 6-phosphate metabolic process"/>
    <property type="evidence" value="ECO:0000318"/>
    <property type="project" value="GO_Central"/>
</dbReference>
<evidence type="ECO:0000256" key="9">
    <source>
        <dbReference type="ARBA" id="ARBA00022741"/>
    </source>
</evidence>
<evidence type="ECO:0000313" key="17">
    <source>
        <dbReference type="Proteomes" id="UP000005239"/>
    </source>
</evidence>
<dbReference type="OrthoDB" id="537915at2759"/>
<dbReference type="InterPro" id="IPR022953">
    <property type="entry name" value="ATP_PFK"/>
</dbReference>
<keyword evidence="17" id="KW-1185">Reference proteome</keyword>
<evidence type="ECO:0000256" key="7">
    <source>
        <dbReference type="ARBA" id="ARBA00022679"/>
    </source>
</evidence>
<evidence type="ECO:0000313" key="16">
    <source>
        <dbReference type="EnsemblMetazoa" id="PPA37724.1"/>
    </source>
</evidence>
<dbReference type="PANTHER" id="PTHR13697:SF4">
    <property type="entry name" value="ATP-DEPENDENT 6-PHOSPHOFRUCTOKINASE"/>
    <property type="match status" value="1"/>
</dbReference>
<dbReference type="PRINTS" id="PR00476">
    <property type="entry name" value="PHFRCTKINASE"/>
</dbReference>
<organism evidence="16 17">
    <name type="scientific">Pristionchus pacificus</name>
    <name type="common">Parasitic nematode worm</name>
    <dbReference type="NCBI Taxonomy" id="54126"/>
    <lineage>
        <taxon>Eukaryota</taxon>
        <taxon>Metazoa</taxon>
        <taxon>Ecdysozoa</taxon>
        <taxon>Nematoda</taxon>
        <taxon>Chromadorea</taxon>
        <taxon>Rhabditida</taxon>
        <taxon>Rhabditina</taxon>
        <taxon>Diplogasteromorpha</taxon>
        <taxon>Diplogasteroidea</taxon>
        <taxon>Neodiplogasteridae</taxon>
        <taxon>Pristionchus</taxon>
    </lineage>
</organism>
<dbReference type="InterPro" id="IPR035966">
    <property type="entry name" value="PKF_sf"/>
</dbReference>
<evidence type="ECO:0000256" key="1">
    <source>
        <dbReference type="ARBA" id="ARBA00001946"/>
    </source>
</evidence>
<evidence type="ECO:0000256" key="10">
    <source>
        <dbReference type="ARBA" id="ARBA00022777"/>
    </source>
</evidence>
<dbReference type="InterPro" id="IPR000023">
    <property type="entry name" value="Phosphofructokinase_dom"/>
</dbReference>
<sequence length="539" mass="58630">MAASRAVESRSRSSSFSSSTSPATSPAISPVTKIRDSPSMIHAKVQRGEDITNITSQYEKKNSNRLGPSSDRSISPILKKNMSLAVLHVGAPAAGMNAITHSFVRCALAAGYDVYGVHNSLTGLASGHIEVRNGEEAYDVALQMLDWSSVAGWVSRGGSMLGTKKEKVTEPFAVAATLSKYNIKGLLIVGGFEAYSAALSLSIQRKLLPELRIPMAVVPATISNNVPGTRVSIGSDTALNEIARLIDYVKQSGTGTRKRAFIVETMGGQCGYLAAMGGIAGAADSIHFVEEQVDEREVEKQRREAEHRMKRPGSHHYLMVRGEGCHMKSDEVLDIFKESHQMSSRLTTLGHVQQGGAPSVFDRQMGLRMGAKALSSLRTMLMEEPHPDSENEGTVLIGLQGSSIRATSIIELKKISCFSHRSHNDTEWWRNLTHLARVLASETRAPDSVHDRENNSGARALEALTEAVEEEKIEDNRESAGGEVIGCNLSRGALLSTFEQSVVQRGRRAKGVEMDERTTNSVSYEEELVEYEEGETTKE</sequence>
<evidence type="ECO:0000256" key="14">
    <source>
        <dbReference type="ARBA" id="ARBA00048070"/>
    </source>
</evidence>
<reference evidence="16" key="2">
    <citation type="submission" date="2022-06" db="UniProtKB">
        <authorList>
            <consortium name="EnsemblMetazoa"/>
        </authorList>
    </citation>
    <scope>IDENTIFICATION</scope>
    <source>
        <strain evidence="16">PS312</strain>
    </source>
</reference>
<evidence type="ECO:0000256" key="12">
    <source>
        <dbReference type="ARBA" id="ARBA00022842"/>
    </source>
</evidence>
<evidence type="ECO:0000256" key="11">
    <source>
        <dbReference type="ARBA" id="ARBA00022840"/>
    </source>
</evidence>
<feature type="region of interest" description="Disordered" evidence="15">
    <location>
        <begin position="508"/>
        <end position="539"/>
    </location>
</feature>
<feature type="region of interest" description="Disordered" evidence="15">
    <location>
        <begin position="1"/>
        <end position="43"/>
    </location>
</feature>
<feature type="compositionally biased region" description="Acidic residues" evidence="15">
    <location>
        <begin position="524"/>
        <end position="539"/>
    </location>
</feature>
<keyword evidence="6" id="KW-0021">Allosteric enzyme</keyword>
<dbReference type="InterPro" id="IPR015912">
    <property type="entry name" value="Phosphofructokinase_CS"/>
</dbReference>
<evidence type="ECO:0000256" key="4">
    <source>
        <dbReference type="ARBA" id="ARBA00012055"/>
    </source>
</evidence>
<dbReference type="PANTHER" id="PTHR13697">
    <property type="entry name" value="PHOSPHOFRUCTOKINASE"/>
    <property type="match status" value="1"/>
</dbReference>
<comment type="catalytic activity">
    <reaction evidence="14">
        <text>beta-D-fructose 6-phosphate + ATP = beta-D-fructose 1,6-bisphosphate + ADP + H(+)</text>
        <dbReference type="Rhea" id="RHEA:16109"/>
        <dbReference type="ChEBI" id="CHEBI:15378"/>
        <dbReference type="ChEBI" id="CHEBI:30616"/>
        <dbReference type="ChEBI" id="CHEBI:32966"/>
        <dbReference type="ChEBI" id="CHEBI:57634"/>
        <dbReference type="ChEBI" id="CHEBI:456216"/>
        <dbReference type="EC" id="2.7.1.11"/>
    </reaction>
</comment>
<dbReference type="Pfam" id="PF00365">
    <property type="entry name" value="PFK"/>
    <property type="match status" value="1"/>
</dbReference>
<reference evidence="17" key="1">
    <citation type="journal article" date="2008" name="Nat. Genet.">
        <title>The Pristionchus pacificus genome provides a unique perspective on nematode lifestyle and parasitism.</title>
        <authorList>
            <person name="Dieterich C."/>
            <person name="Clifton S.W."/>
            <person name="Schuster L.N."/>
            <person name="Chinwalla A."/>
            <person name="Delehaunty K."/>
            <person name="Dinkelacker I."/>
            <person name="Fulton L."/>
            <person name="Fulton R."/>
            <person name="Godfrey J."/>
            <person name="Minx P."/>
            <person name="Mitreva M."/>
            <person name="Roeseler W."/>
            <person name="Tian H."/>
            <person name="Witte H."/>
            <person name="Yang S.P."/>
            <person name="Wilson R.K."/>
            <person name="Sommer R.J."/>
        </authorList>
    </citation>
    <scope>NUCLEOTIDE SEQUENCE [LARGE SCALE GENOMIC DNA]</scope>
    <source>
        <strain evidence="17">PS312</strain>
    </source>
</reference>
<evidence type="ECO:0000256" key="15">
    <source>
        <dbReference type="SAM" id="MobiDB-lite"/>
    </source>
</evidence>
<dbReference type="Gene3D" id="3.40.50.450">
    <property type="match status" value="1"/>
</dbReference>
<dbReference type="EC" id="2.7.1.11" evidence="4"/>
<dbReference type="GO" id="GO:0003872">
    <property type="term" value="F:6-phosphofructokinase activity"/>
    <property type="evidence" value="ECO:0000318"/>
    <property type="project" value="GO_Central"/>
</dbReference>
<keyword evidence="13" id="KW-0324">Glycolysis</keyword>
<dbReference type="EnsemblMetazoa" id="PPA37724.1">
    <property type="protein sequence ID" value="PPA37724.1"/>
    <property type="gene ID" value="WBGene00276093"/>
</dbReference>
<comment type="pathway">
    <text evidence="3">Carbohydrate degradation; glycolysis; D-glyceraldehyde 3-phosphate and glycerone phosphate from D-glucose: step 3/4.</text>
</comment>
<dbReference type="PROSITE" id="PS00433">
    <property type="entry name" value="PHOSPHOFRUCTOKINASE"/>
    <property type="match status" value="1"/>
</dbReference>
<dbReference type="SUPFAM" id="SSF53784">
    <property type="entry name" value="Phosphofructokinase"/>
    <property type="match status" value="1"/>
</dbReference>
<evidence type="ECO:0000256" key="8">
    <source>
        <dbReference type="ARBA" id="ARBA00022723"/>
    </source>
</evidence>
<keyword evidence="7" id="KW-0808">Transferase</keyword>
<dbReference type="GO" id="GO:0061621">
    <property type="term" value="P:canonical glycolysis"/>
    <property type="evidence" value="ECO:0000318"/>
    <property type="project" value="GO_Central"/>
</dbReference>
<proteinExistence type="predicted"/>
<keyword evidence="8" id="KW-0479">Metal-binding</keyword>
<protein>
    <recommendedName>
        <fullName evidence="4">6-phosphofructokinase</fullName>
        <ecNumber evidence="4">2.7.1.11</ecNumber>
    </recommendedName>
</protein>
<evidence type="ECO:0000256" key="13">
    <source>
        <dbReference type="ARBA" id="ARBA00023152"/>
    </source>
</evidence>
<dbReference type="GO" id="GO:0046872">
    <property type="term" value="F:metal ion binding"/>
    <property type="evidence" value="ECO:0007669"/>
    <property type="project" value="UniProtKB-KW"/>
</dbReference>
<dbReference type="GO" id="GO:0005945">
    <property type="term" value="C:6-phosphofructokinase complex"/>
    <property type="evidence" value="ECO:0000318"/>
    <property type="project" value="GO_Central"/>
</dbReference>